<dbReference type="AlphaFoldDB" id="A0A095SMB9"/>
<name>A0A095SMB9_9GAMM</name>
<dbReference type="PATRIC" id="fig|1177154.3.peg.941"/>
<comment type="caution">
    <text evidence="2">The sequence shown here is derived from an EMBL/GenBank/DDBJ whole genome shotgun (WGS) entry which is preliminary data.</text>
</comment>
<gene>
    <name evidence="2" type="ORF">Y5S_00931</name>
</gene>
<dbReference type="EMBL" id="ARXV01000003">
    <property type="protein sequence ID" value="KGD65707.1"/>
    <property type="molecule type" value="Genomic_DNA"/>
</dbReference>
<dbReference type="eggNOG" id="COG2198">
    <property type="taxonomic scope" value="Bacteria"/>
</dbReference>
<keyword evidence="3" id="KW-1185">Reference proteome</keyword>
<dbReference type="Proteomes" id="UP000029444">
    <property type="component" value="Unassembled WGS sequence"/>
</dbReference>
<evidence type="ECO:0000313" key="2">
    <source>
        <dbReference type="EMBL" id="KGD65707.1"/>
    </source>
</evidence>
<dbReference type="InterPro" id="IPR058661">
    <property type="entry name" value="FimL_2nd"/>
</dbReference>
<dbReference type="InterPro" id="IPR036641">
    <property type="entry name" value="HPT_dom_sf"/>
</dbReference>
<reference evidence="2 3" key="1">
    <citation type="submission" date="2012-09" db="EMBL/GenBank/DDBJ databases">
        <title>Genome Sequence of alkane-degrading Bacterium Alcanivorax sp. 19-m-6.</title>
        <authorList>
            <person name="Lai Q."/>
            <person name="Shao Z."/>
        </authorList>
    </citation>
    <scope>NUCLEOTIDE SEQUENCE [LARGE SCALE GENOMIC DNA]</scope>
    <source>
        <strain evidence="2 3">19-m-6</strain>
    </source>
</reference>
<dbReference type="SUPFAM" id="SSF47226">
    <property type="entry name" value="Histidine-containing phosphotransfer domain, HPT domain"/>
    <property type="match status" value="1"/>
</dbReference>
<dbReference type="OrthoDB" id="9803176at2"/>
<proteinExistence type="predicted"/>
<feature type="domain" description="Scaffold protein FimL second" evidence="1">
    <location>
        <begin position="156"/>
        <end position="295"/>
    </location>
</feature>
<evidence type="ECO:0000313" key="3">
    <source>
        <dbReference type="Proteomes" id="UP000029444"/>
    </source>
</evidence>
<dbReference type="Pfam" id="PF26379">
    <property type="entry name" value="FimL_2nd"/>
    <property type="match status" value="1"/>
</dbReference>
<dbReference type="STRING" id="1177154.Y5S_00931"/>
<sequence>MVAITNTTSLTFLKEAIDSTLTEAENRLEVFSENHSLQEELTYIADSFQQLRGICQVVELPAAALMSEEMGLAARELREKVSDARVQALGNAIVLLTRYFDYVQLKNRTLPALLIGGLNDLRRANGKPLIQESHFFSADLSVPRTPAAKVSELSRSELPGLARRLRHMYQVGLLGILREESAKPNLKLMGRALARLDKAAGPCGMSRFLWVAQGVLTAMFSDDMAITPARKALFSQYDRQLKNLVYGGEQAFDAEAPLLLVKESLYLVSLSQLQSGVVDEIKTAYSLKNSISDEELQRELSLMTGASGSVIRSVASAMRDEIGELKHSLDMASQGVADTNYQQVGESLQRLGSTLSMIGKDDEAAAIKQRGVLVAKWSADQSVESEDFHALVDDLLTIENVAANLERSLAPEDDVHRAASNSAISLYQLDDARMTVVGECRAGLALAKRSISSFMDNNWDAMHLSNLPGTFASIAGGLMFLDLERAKGVTESCHKYIVKQLIEGPENPTRENMETLADALTGVDYYLESMEEQKPIGDGVLEVAEESMKALGYPVNKVA</sequence>
<dbReference type="RefSeq" id="WP_035230910.1">
    <property type="nucleotide sequence ID" value="NZ_ARXV01000003.1"/>
</dbReference>
<evidence type="ECO:0000259" key="1">
    <source>
        <dbReference type="Pfam" id="PF26379"/>
    </source>
</evidence>
<dbReference type="GO" id="GO:0000160">
    <property type="term" value="P:phosphorelay signal transduction system"/>
    <property type="evidence" value="ECO:0007669"/>
    <property type="project" value="InterPro"/>
</dbReference>
<organism evidence="2 3">
    <name type="scientific">Alcanivorax nanhaiticus</name>
    <dbReference type="NCBI Taxonomy" id="1177154"/>
    <lineage>
        <taxon>Bacteria</taxon>
        <taxon>Pseudomonadati</taxon>
        <taxon>Pseudomonadota</taxon>
        <taxon>Gammaproteobacteria</taxon>
        <taxon>Oceanospirillales</taxon>
        <taxon>Alcanivoracaceae</taxon>
        <taxon>Alcanivorax</taxon>
    </lineage>
</organism>
<accession>A0A095SMB9</accession>
<protein>
    <recommendedName>
        <fullName evidence="1">Scaffold protein FimL second domain-containing protein</fullName>
    </recommendedName>
</protein>